<dbReference type="PROSITE" id="PS51742">
    <property type="entry name" value="PPC"/>
    <property type="match status" value="1"/>
</dbReference>
<dbReference type="PANTHER" id="PTHR34988">
    <property type="entry name" value="PROTEIN, PUTATIVE-RELATED"/>
    <property type="match status" value="1"/>
</dbReference>
<dbReference type="RefSeq" id="WP_011490702.1">
    <property type="nucleotide sequence ID" value="NC_007952.1"/>
</dbReference>
<dbReference type="PANTHER" id="PTHR34988:SF1">
    <property type="entry name" value="DNA-BINDING PROTEIN"/>
    <property type="match status" value="1"/>
</dbReference>
<dbReference type="PATRIC" id="fig|266265.5.peg.5041"/>
<accession>Q13RF6</accession>
<dbReference type="KEGG" id="bxe:Bxe_B2660"/>
<evidence type="ECO:0000313" key="2">
    <source>
        <dbReference type="EMBL" id="ABE33333.1"/>
    </source>
</evidence>
<dbReference type="Gene3D" id="3.30.1330.80">
    <property type="entry name" value="Hypothetical protein, similar to alpha- acetolactate decarboxylase, domain 2"/>
    <property type="match status" value="1"/>
</dbReference>
<dbReference type="AlphaFoldDB" id="Q13RF6"/>
<protein>
    <recommendedName>
        <fullName evidence="1">PPC domain-containing protein</fullName>
    </recommendedName>
</protein>
<dbReference type="STRING" id="266265.Bxe_B2660"/>
<gene>
    <name evidence="2" type="ORF">Bxe_B2660</name>
</gene>
<dbReference type="Pfam" id="PF03479">
    <property type="entry name" value="PCC"/>
    <property type="match status" value="1"/>
</dbReference>
<feature type="domain" description="PPC" evidence="1">
    <location>
        <begin position="1"/>
        <end position="129"/>
    </location>
</feature>
<dbReference type="SUPFAM" id="SSF117856">
    <property type="entry name" value="AF0104/ALDC/Ptd012-like"/>
    <property type="match status" value="1"/>
</dbReference>
<dbReference type="KEGG" id="bxb:DR64_4994"/>
<evidence type="ECO:0000313" key="3">
    <source>
        <dbReference type="Proteomes" id="UP000001817"/>
    </source>
</evidence>
<dbReference type="eggNOG" id="COG1661">
    <property type="taxonomic scope" value="Bacteria"/>
</dbReference>
<keyword evidence="3" id="KW-1185">Reference proteome</keyword>
<sequence>MQAHPLRLFPGDDLRVALENVLHQSGLQAAFVIQGIGSLSVAQLRFAGKEDPTELRDDLEILTLAGSISPDGAHLHMSVADPRGQVSGGHVARGCVIRTTAEILLVLLPDYRFSRERDPGSGFMELVIRNEPATDHARQLRADNLDE</sequence>
<dbReference type="OrthoDB" id="552202at2"/>
<dbReference type="EMBL" id="CP000271">
    <property type="protein sequence ID" value="ABE33333.1"/>
    <property type="molecule type" value="Genomic_DNA"/>
</dbReference>
<dbReference type="Proteomes" id="UP000001817">
    <property type="component" value="Chromosome 2"/>
</dbReference>
<name>Q13RF6_PARXL</name>
<dbReference type="CDD" id="cd11378">
    <property type="entry name" value="DUF296"/>
    <property type="match status" value="1"/>
</dbReference>
<dbReference type="InterPro" id="IPR005175">
    <property type="entry name" value="PPC_dom"/>
</dbReference>
<evidence type="ECO:0000259" key="1">
    <source>
        <dbReference type="PROSITE" id="PS51742"/>
    </source>
</evidence>
<organism evidence="2 3">
    <name type="scientific">Paraburkholderia xenovorans (strain LB400)</name>
    <dbReference type="NCBI Taxonomy" id="266265"/>
    <lineage>
        <taxon>Bacteria</taxon>
        <taxon>Pseudomonadati</taxon>
        <taxon>Pseudomonadota</taxon>
        <taxon>Betaproteobacteria</taxon>
        <taxon>Burkholderiales</taxon>
        <taxon>Burkholderiaceae</taxon>
        <taxon>Paraburkholderia</taxon>
    </lineage>
</organism>
<reference evidence="2 3" key="1">
    <citation type="journal article" date="2006" name="Proc. Natl. Acad. Sci. U.S.A.">
        <title>Burkholderia xenovorans LB400 harbors a multi-replicon, 9.73-Mbp genome shaped for versatility.</title>
        <authorList>
            <person name="Chain P.S."/>
            <person name="Denef V.J."/>
            <person name="Konstantinidis K.T."/>
            <person name="Vergez L.M."/>
            <person name="Agullo L."/>
            <person name="Reyes V.L."/>
            <person name="Hauser L."/>
            <person name="Cordova M."/>
            <person name="Gomez L."/>
            <person name="Gonzalez M."/>
            <person name="Land M."/>
            <person name="Lao V."/>
            <person name="Larimer F."/>
            <person name="LiPuma J.J."/>
            <person name="Mahenthiralingam E."/>
            <person name="Malfatti S.A."/>
            <person name="Marx C.J."/>
            <person name="Parnell J.J."/>
            <person name="Ramette A."/>
            <person name="Richardson P."/>
            <person name="Seeger M."/>
            <person name="Smith D."/>
            <person name="Spilker T."/>
            <person name="Sul W.J."/>
            <person name="Tsoi T.V."/>
            <person name="Ulrich L.E."/>
            <person name="Zhulin I.B."/>
            <person name="Tiedje J.M."/>
        </authorList>
    </citation>
    <scope>NUCLEOTIDE SEQUENCE [LARGE SCALE GENOMIC DNA]</scope>
    <source>
        <strain evidence="2 3">LB400</strain>
    </source>
</reference>
<proteinExistence type="predicted"/>